<evidence type="ECO:0000256" key="1">
    <source>
        <dbReference type="SAM" id="SignalP"/>
    </source>
</evidence>
<dbReference type="STRING" id="446471.Xcel_2562"/>
<dbReference type="HOGENOM" id="CLU_388268_0_0_11"/>
<evidence type="ECO:0000313" key="3">
    <source>
        <dbReference type="EMBL" id="ACZ31577.1"/>
    </source>
</evidence>
<reference evidence="4" key="1">
    <citation type="submission" date="2009-11" db="EMBL/GenBank/DDBJ databases">
        <title>The complete chromosome of Xylanimonas cellulosilytica DSM 15894.</title>
        <authorList>
            <consortium name="US DOE Joint Genome Institute (JGI-PGF)"/>
            <person name="Lucas S."/>
            <person name="Copeland A."/>
            <person name="Lapidus A."/>
            <person name="Glavina del Rio T."/>
            <person name="Dalin E."/>
            <person name="Tice H."/>
            <person name="Bruce D."/>
            <person name="Goodwin L."/>
            <person name="Pitluck S."/>
            <person name="Kyrpides N."/>
            <person name="Mavromatis K."/>
            <person name="Ivanova N."/>
            <person name="Mikhailova N."/>
            <person name="Foster B."/>
            <person name="Clum A."/>
            <person name="Brettin T."/>
            <person name="Detter J.C."/>
            <person name="Han C."/>
            <person name="Larimer F."/>
            <person name="Land M."/>
            <person name="Hauser L."/>
            <person name="Markowitz V."/>
            <person name="Cheng J.F."/>
            <person name="Hugenholtz P."/>
            <person name="Woyke T."/>
            <person name="Wu D."/>
            <person name="Gehrich-Schroeter G."/>
            <person name="Schneider S."/>
            <person name="Pukall S.R."/>
            <person name="Klenk H.P."/>
            <person name="Eisen J.A."/>
        </authorList>
    </citation>
    <scope>NUCLEOTIDE SEQUENCE [LARGE SCALE GENOMIC DNA]</scope>
    <source>
        <strain evidence="4">DSM 15894 / CECT 5975 / LMG 20990 / XIL07</strain>
    </source>
</reference>
<feature type="domain" description="Sporulation stage II protein D amidase enhancer LytB N-terminal" evidence="2">
    <location>
        <begin position="188"/>
        <end position="289"/>
    </location>
</feature>
<dbReference type="InterPro" id="IPR006637">
    <property type="entry name" value="ChW"/>
</dbReference>
<dbReference type="AlphaFoldDB" id="D1BX09"/>
<protein>
    <submittedName>
        <fullName evidence="3">SpoIID/LytB domain protein</fullName>
    </submittedName>
</protein>
<dbReference type="Pfam" id="PF08486">
    <property type="entry name" value="SpoIID"/>
    <property type="match status" value="1"/>
</dbReference>
<dbReference type="KEGG" id="xce:Xcel_2562"/>
<keyword evidence="4" id="KW-1185">Reference proteome</keyword>
<sequence>MRAPRTRTGLRGLLAAVVVAATAVAGLAAPAQAADPTFTFTGRGWGHGRGMGQYGALGYAVNHGWTTQQILNHFYRPAALATNAGNPEMTVELVALNGREVRIQAPAIFVNGGGTQNTTVRLVRNGANLNWFAGPGCNGPWTARGTVSGTAQITAGAGHQLKVCNPSTSDESGTRYRGRIDVRVVGSTQHTINVLPTQDYLRGVVPREMPASWANQGGGKGAQALAAQAVAARSYALSGSARASGAKTCDTTACQVYGGTATVSASGTVTSQEHALSNTAIDNTNGRVMRMPNGTIARTEFSSSTGGHTAGGTFTAVPDDGDSISLNPNRTWTASLSAADVASRLGVGTISSMQVTGRNGLGADGGRVTEVAVTSGTSTRTFTGNQVRSALGLKSDWFTITGSTPSPTPSSGRLEYRAHVQNVGWQSWVSQGSVAGTSGRSLRVEALQFRVPSGGVSGGVECSAHVQNVGWTGFVTAGNTCGTSGRSLRVEALRLRLTGELGKQFDVWYRVHVQDLGWLGWASNGAEAGTAGMSLRNEAVEVRLVPKGQAGPSSSLRAYIAVSASIQAHVATLGWRPAVGVGQTAGTSGRSLAMEALRVSASSPWSGGLECRAHVQNVGWTGWVGQGAVCGTTGRGLRQEAIALRLTGAASSNLDVWYRVHVQDVGWMGWTRNGAQAGTAGYSRRVEAVQVVLTPKGAPAPGSTARPFLSR</sequence>
<reference evidence="3 4" key="2">
    <citation type="journal article" date="2010" name="Stand. Genomic Sci.">
        <title>Complete genome sequence of Xylanimonas cellulosilytica type strain (XIL07).</title>
        <authorList>
            <person name="Foster B."/>
            <person name="Pukall R."/>
            <person name="Abt B."/>
            <person name="Nolan M."/>
            <person name="Glavina Del Rio T."/>
            <person name="Chen F."/>
            <person name="Lucas S."/>
            <person name="Tice H."/>
            <person name="Pitluck S."/>
            <person name="Cheng J.-F."/>
            <person name="Chertkov O."/>
            <person name="Brettin T."/>
            <person name="Han C."/>
            <person name="Detter J.C."/>
            <person name="Bruce D."/>
            <person name="Goodwin L."/>
            <person name="Ivanova N."/>
            <person name="Mavromatis K."/>
            <person name="Pati A."/>
            <person name="Mikhailova N."/>
            <person name="Chen A."/>
            <person name="Palaniappan K."/>
            <person name="Land M."/>
            <person name="Hauser L."/>
            <person name="Chang Y.-J."/>
            <person name="Jeffries C.D."/>
            <person name="Chain P."/>
            <person name="Rohde M."/>
            <person name="Goeker M."/>
            <person name="Bristow J."/>
            <person name="Eisen J.A."/>
            <person name="Markowitz V."/>
            <person name="Hugenholtz P."/>
            <person name="Kyrpides N.C."/>
            <person name="Klenk H.-P."/>
            <person name="Lapidus A."/>
        </authorList>
    </citation>
    <scope>NUCLEOTIDE SEQUENCE [LARGE SCALE GENOMIC DNA]</scope>
    <source>
        <strain evidence="4">DSM 15894 / CECT 5975 / LMG 20990 / XIL07</strain>
    </source>
</reference>
<dbReference type="eggNOG" id="COG2385">
    <property type="taxonomic scope" value="Bacteria"/>
</dbReference>
<dbReference type="Proteomes" id="UP000002255">
    <property type="component" value="Chromosome"/>
</dbReference>
<evidence type="ECO:0000313" key="4">
    <source>
        <dbReference type="Proteomes" id="UP000002255"/>
    </source>
</evidence>
<gene>
    <name evidence="3" type="ordered locus">Xcel_2562</name>
</gene>
<name>D1BX09_XYLCX</name>
<evidence type="ECO:0000259" key="2">
    <source>
        <dbReference type="Pfam" id="PF08486"/>
    </source>
</evidence>
<proteinExistence type="predicted"/>
<dbReference type="InterPro" id="IPR013693">
    <property type="entry name" value="SpoIID/LytB_N"/>
</dbReference>
<dbReference type="RefSeq" id="WP_012879319.1">
    <property type="nucleotide sequence ID" value="NC_013530.1"/>
</dbReference>
<feature type="chain" id="PRO_5003021017" evidence="1">
    <location>
        <begin position="34"/>
        <end position="711"/>
    </location>
</feature>
<keyword evidence="1" id="KW-0732">Signal</keyword>
<organism evidence="3 4">
    <name type="scientific">Xylanimonas cellulosilytica (strain DSM 15894 / JCM 12276 / CECT 5975 / KCTC 9989 / LMG 20990 / NBRC 107835 / XIL07)</name>
    <dbReference type="NCBI Taxonomy" id="446471"/>
    <lineage>
        <taxon>Bacteria</taxon>
        <taxon>Bacillati</taxon>
        <taxon>Actinomycetota</taxon>
        <taxon>Actinomycetes</taxon>
        <taxon>Micrococcales</taxon>
        <taxon>Promicromonosporaceae</taxon>
        <taxon>Xylanimonas</taxon>
    </lineage>
</organism>
<dbReference type="EMBL" id="CP001821">
    <property type="protein sequence ID" value="ACZ31577.1"/>
    <property type="molecule type" value="Genomic_DNA"/>
</dbReference>
<dbReference type="SMART" id="SM00728">
    <property type="entry name" value="ChW"/>
    <property type="match status" value="6"/>
</dbReference>
<feature type="signal peptide" evidence="1">
    <location>
        <begin position="1"/>
        <end position="33"/>
    </location>
</feature>
<dbReference type="Pfam" id="PF07538">
    <property type="entry name" value="ChW"/>
    <property type="match status" value="6"/>
</dbReference>
<accession>D1BX09</accession>